<evidence type="ECO:0000256" key="1">
    <source>
        <dbReference type="SAM" id="MobiDB-lite"/>
    </source>
</evidence>
<feature type="region of interest" description="Disordered" evidence="1">
    <location>
        <begin position="33"/>
        <end position="57"/>
    </location>
</feature>
<evidence type="ECO:0000259" key="2">
    <source>
        <dbReference type="Pfam" id="PF10091"/>
    </source>
</evidence>
<dbReference type="InterPro" id="IPR019282">
    <property type="entry name" value="Glycoamylase-like_cons_dom"/>
</dbReference>
<evidence type="ECO:0000313" key="4">
    <source>
        <dbReference type="Proteomes" id="UP001501333"/>
    </source>
</evidence>
<evidence type="ECO:0000313" key="3">
    <source>
        <dbReference type="EMBL" id="GAA4123609.1"/>
    </source>
</evidence>
<dbReference type="InterPro" id="IPR016883">
    <property type="entry name" value="UCP028431"/>
</dbReference>
<sequence>MYVLINIIIEIDKMKLGLYIIMILSAVSSCSSSSPEGGNTGGTPLPTNPTTPTKPLTDTEAMDQVQKDAIKYFWEYADSNSKLARERYLTEDPNFESNIITTGGSAFGLMSIIVGVERGFVPRAEAVSRLTTALNFLEKADRFHGAWSHWMDNTSGKVIPFGTKDNGGDLVETSFVCQALITIREYFKNGSTTEKELAAKADELWKGVEWDWYTRGENALYWHWSPNYGWDMNFKLEGYNECLITYVMAASSPTHPISAEAYHQAWARSGAIVNGGVQYGIPVVLSYNGAVGNVGPMFWSHYSYLGLDPNTLKDKYADYWQLTQNHAKIMVQYSVANPKGFKDYSDKCWGLTASYTRNPDGTTGYTAHQPNNDNGVISPTAALSSFPYTPVESMKFLHYLYDENKAKYVGIAGPYDAFSPQYNWVTARYLAIDQGTIAPMIENYRTGLLWKLFMNASDTKQGLKKLGFTSGKYGI</sequence>
<proteinExistence type="predicted"/>
<reference evidence="4" key="1">
    <citation type="journal article" date="2019" name="Int. J. Syst. Evol. Microbiol.">
        <title>The Global Catalogue of Microorganisms (GCM) 10K type strain sequencing project: providing services to taxonomists for standard genome sequencing and annotation.</title>
        <authorList>
            <consortium name="The Broad Institute Genomics Platform"/>
            <consortium name="The Broad Institute Genome Sequencing Center for Infectious Disease"/>
            <person name="Wu L."/>
            <person name="Ma J."/>
        </authorList>
    </citation>
    <scope>NUCLEOTIDE SEQUENCE [LARGE SCALE GENOMIC DNA]</scope>
    <source>
        <strain evidence="4">JCM 17386</strain>
    </source>
</reference>
<dbReference type="Proteomes" id="UP001501333">
    <property type="component" value="Unassembled WGS sequence"/>
</dbReference>
<organism evidence="3 4">
    <name type="scientific">Flavobacterium chungbukense</name>
    <dbReference type="NCBI Taxonomy" id="877464"/>
    <lineage>
        <taxon>Bacteria</taxon>
        <taxon>Pseudomonadati</taxon>
        <taxon>Bacteroidota</taxon>
        <taxon>Flavobacteriia</taxon>
        <taxon>Flavobacteriales</taxon>
        <taxon>Flavobacteriaceae</taxon>
        <taxon>Flavobacterium</taxon>
    </lineage>
</organism>
<accession>A0ABP7XPX0</accession>
<dbReference type="Pfam" id="PF10091">
    <property type="entry name" value="Glycoamylase"/>
    <property type="match status" value="1"/>
</dbReference>
<dbReference type="EMBL" id="BAABAO010000003">
    <property type="protein sequence ID" value="GAA4123609.1"/>
    <property type="molecule type" value="Genomic_DNA"/>
</dbReference>
<dbReference type="Gene3D" id="1.50.10.140">
    <property type="match status" value="1"/>
</dbReference>
<dbReference type="PIRSF" id="PIRSF028431">
    <property type="entry name" value="UCP028431"/>
    <property type="match status" value="1"/>
</dbReference>
<protein>
    <submittedName>
        <fullName evidence="3">Glucoamylase family protein</fullName>
    </submittedName>
</protein>
<gene>
    <name evidence="3" type="ORF">GCM10022250_07450</name>
</gene>
<feature type="domain" description="Glycoamylase-like" evidence="2">
    <location>
        <begin position="233"/>
        <end position="456"/>
    </location>
</feature>
<keyword evidence="4" id="KW-1185">Reference proteome</keyword>
<comment type="caution">
    <text evidence="3">The sequence shown here is derived from an EMBL/GenBank/DDBJ whole genome shotgun (WGS) entry which is preliminary data.</text>
</comment>
<name>A0ABP7XPX0_9FLAO</name>